<name>A0A382X127_9ZZZZ</name>
<feature type="non-terminal residue" evidence="1">
    <location>
        <position position="29"/>
    </location>
</feature>
<reference evidence="1" key="1">
    <citation type="submission" date="2018-05" db="EMBL/GenBank/DDBJ databases">
        <authorList>
            <person name="Lanie J.A."/>
            <person name="Ng W.-L."/>
            <person name="Kazmierczak K.M."/>
            <person name="Andrzejewski T.M."/>
            <person name="Davidsen T.M."/>
            <person name="Wayne K.J."/>
            <person name="Tettelin H."/>
            <person name="Glass J.I."/>
            <person name="Rusch D."/>
            <person name="Podicherti R."/>
            <person name="Tsui H.-C.T."/>
            <person name="Winkler M.E."/>
        </authorList>
    </citation>
    <scope>NUCLEOTIDE SEQUENCE</scope>
</reference>
<proteinExistence type="predicted"/>
<gene>
    <name evidence="1" type="ORF">METZ01_LOCUS417394</name>
</gene>
<sequence>MEGGEFFLQVILDKGFDHLANVALYESRQ</sequence>
<evidence type="ECO:0000313" key="1">
    <source>
        <dbReference type="EMBL" id="SVD64540.1"/>
    </source>
</evidence>
<accession>A0A382X127</accession>
<organism evidence="1">
    <name type="scientific">marine metagenome</name>
    <dbReference type="NCBI Taxonomy" id="408172"/>
    <lineage>
        <taxon>unclassified sequences</taxon>
        <taxon>metagenomes</taxon>
        <taxon>ecological metagenomes</taxon>
    </lineage>
</organism>
<dbReference type="EMBL" id="UINC01163954">
    <property type="protein sequence ID" value="SVD64540.1"/>
    <property type="molecule type" value="Genomic_DNA"/>
</dbReference>
<protein>
    <submittedName>
        <fullName evidence="1">Uncharacterized protein</fullName>
    </submittedName>
</protein>
<dbReference type="AlphaFoldDB" id="A0A382X127"/>